<protein>
    <submittedName>
        <fullName evidence="2">Uncharacterized protein</fullName>
    </submittedName>
</protein>
<dbReference type="EMBL" id="VKLS01000099">
    <property type="protein sequence ID" value="TSB42211.1"/>
    <property type="molecule type" value="Genomic_DNA"/>
</dbReference>
<accession>A0A553ZL53</accession>
<dbReference type="Proteomes" id="UP000320888">
    <property type="component" value="Unassembled WGS sequence"/>
</dbReference>
<evidence type="ECO:0000256" key="1">
    <source>
        <dbReference type="SAM" id="MobiDB-lite"/>
    </source>
</evidence>
<evidence type="ECO:0000313" key="2">
    <source>
        <dbReference type="EMBL" id="TSB42211.1"/>
    </source>
</evidence>
<keyword evidence="3" id="KW-1185">Reference proteome</keyword>
<feature type="region of interest" description="Disordered" evidence="1">
    <location>
        <begin position="88"/>
        <end position="108"/>
    </location>
</feature>
<evidence type="ECO:0000313" key="3">
    <source>
        <dbReference type="Proteomes" id="UP000320888"/>
    </source>
</evidence>
<comment type="caution">
    <text evidence="2">The sequence shown here is derived from an EMBL/GenBank/DDBJ whole genome shotgun (WGS) entry which is preliminary data.</text>
</comment>
<sequence>MALRFIGIDPETGQEGSPAIWFDEAQGELVLQGWKPDARLEAECAAFEAPGHAPGIPPHEAVIRIPARMVPMLRKACDVAEGTRIPRAAGSGPVFGRASGDARRVRRG</sequence>
<proteinExistence type="predicted"/>
<dbReference type="AlphaFoldDB" id="A0A553ZL53"/>
<gene>
    <name evidence="2" type="ORF">FNZ23_11085</name>
</gene>
<organism evidence="2 3">
    <name type="scientific">Streptomyces benahoarensis</name>
    <dbReference type="NCBI Taxonomy" id="2595054"/>
    <lineage>
        <taxon>Bacteria</taxon>
        <taxon>Bacillati</taxon>
        <taxon>Actinomycetota</taxon>
        <taxon>Actinomycetes</taxon>
        <taxon>Kitasatosporales</taxon>
        <taxon>Streptomycetaceae</taxon>
        <taxon>Streptomyces</taxon>
    </lineage>
</organism>
<dbReference type="OrthoDB" id="3214245at2"/>
<reference evidence="2 3" key="1">
    <citation type="submission" date="2019-07" db="EMBL/GenBank/DDBJ databases">
        <title>Draft genome for Streptomyces benahoarensis MZ03-48.</title>
        <authorList>
            <person name="Gonzalez-Pimentel J.L."/>
        </authorList>
    </citation>
    <scope>NUCLEOTIDE SEQUENCE [LARGE SCALE GENOMIC DNA]</scope>
    <source>
        <strain evidence="2 3">MZ03-48</strain>
    </source>
</reference>
<name>A0A553ZL53_9ACTN</name>